<feature type="compositionally biased region" description="Low complexity" evidence="1">
    <location>
        <begin position="274"/>
        <end position="292"/>
    </location>
</feature>
<dbReference type="PANTHER" id="PTHR35010">
    <property type="entry name" value="BLL4672 PROTEIN-RELATED"/>
    <property type="match status" value="1"/>
</dbReference>
<dbReference type="Gene3D" id="3.30.450.180">
    <property type="match status" value="1"/>
</dbReference>
<gene>
    <name evidence="3" type="ORF">Sru01_57780</name>
</gene>
<evidence type="ECO:0000256" key="1">
    <source>
        <dbReference type="SAM" id="MobiDB-lite"/>
    </source>
</evidence>
<evidence type="ECO:0000259" key="2">
    <source>
        <dbReference type="PROSITE" id="PS50943"/>
    </source>
</evidence>
<dbReference type="PROSITE" id="PS50943">
    <property type="entry name" value="HTH_CROC1"/>
    <property type="match status" value="1"/>
</dbReference>
<dbReference type="PANTHER" id="PTHR35010:SF2">
    <property type="entry name" value="BLL4672 PROTEIN"/>
    <property type="match status" value="1"/>
</dbReference>
<dbReference type="SUPFAM" id="SSF47413">
    <property type="entry name" value="lambda repressor-like DNA-binding domains"/>
    <property type="match status" value="1"/>
</dbReference>
<dbReference type="Pfam" id="PF13560">
    <property type="entry name" value="HTH_31"/>
    <property type="match status" value="1"/>
</dbReference>
<dbReference type="EMBL" id="BOOU01000080">
    <property type="protein sequence ID" value="GII80796.1"/>
    <property type="molecule type" value="Genomic_DNA"/>
</dbReference>
<organism evidence="3 4">
    <name type="scientific">Sphaerisporangium rufum</name>
    <dbReference type="NCBI Taxonomy" id="1381558"/>
    <lineage>
        <taxon>Bacteria</taxon>
        <taxon>Bacillati</taxon>
        <taxon>Actinomycetota</taxon>
        <taxon>Actinomycetes</taxon>
        <taxon>Streptosporangiales</taxon>
        <taxon>Streptosporangiaceae</taxon>
        <taxon>Sphaerisporangium</taxon>
    </lineage>
</organism>
<dbReference type="InterPro" id="IPR001387">
    <property type="entry name" value="Cro/C1-type_HTH"/>
</dbReference>
<proteinExistence type="predicted"/>
<sequence length="292" mass="32608">MTHELAAFLRTRRERLSPADLALRTGGRSRRTPGLRREEVAELAGVSVDYVVRLEQGRGLRPSAEVLDALARALLLDDDERAYLFDLARQRPTARRRAAEAIPASLSRLVHDLSPLPCLLVSQRCDILAWNDEMAALMLDFDLLPEEWHNTLRLCVLHPGYRDFWPDRELIIRQCIADLRAAWAARPDEALDALIDELTSQSAEFARLWAARDVKVNGHGRKRLRHPVAGPLSVDFQVLNPLDDPDRRLVIYRAADPASQAALDSVVQARAAHRTTTAAGHPDAAPDGARGR</sequence>
<feature type="domain" description="HTH cro/C1-type" evidence="2">
    <location>
        <begin position="34"/>
        <end position="81"/>
    </location>
</feature>
<comment type="caution">
    <text evidence="3">The sequence shown here is derived from an EMBL/GenBank/DDBJ whole genome shotgun (WGS) entry which is preliminary data.</text>
</comment>
<keyword evidence="4" id="KW-1185">Reference proteome</keyword>
<feature type="region of interest" description="Disordered" evidence="1">
    <location>
        <begin position="272"/>
        <end position="292"/>
    </location>
</feature>
<dbReference type="SMART" id="SM00530">
    <property type="entry name" value="HTH_XRE"/>
    <property type="match status" value="1"/>
</dbReference>
<dbReference type="Proteomes" id="UP000655287">
    <property type="component" value="Unassembled WGS sequence"/>
</dbReference>
<accession>A0A919R6W8</accession>
<evidence type="ECO:0000313" key="3">
    <source>
        <dbReference type="EMBL" id="GII80796.1"/>
    </source>
</evidence>
<dbReference type="Gene3D" id="1.10.260.40">
    <property type="entry name" value="lambda repressor-like DNA-binding domains"/>
    <property type="match status" value="1"/>
</dbReference>
<dbReference type="InterPro" id="IPR010982">
    <property type="entry name" value="Lambda_DNA-bd_dom_sf"/>
</dbReference>
<name>A0A919R6W8_9ACTN</name>
<reference evidence="3" key="1">
    <citation type="submission" date="2021-01" db="EMBL/GenBank/DDBJ databases">
        <title>Whole genome shotgun sequence of Sphaerisporangium rufum NBRC 109079.</title>
        <authorList>
            <person name="Komaki H."/>
            <person name="Tamura T."/>
        </authorList>
    </citation>
    <scope>NUCLEOTIDE SEQUENCE</scope>
    <source>
        <strain evidence="3">NBRC 109079</strain>
    </source>
</reference>
<dbReference type="AlphaFoldDB" id="A0A919R6W8"/>
<evidence type="ECO:0000313" key="4">
    <source>
        <dbReference type="Proteomes" id="UP000655287"/>
    </source>
</evidence>
<dbReference type="CDD" id="cd00093">
    <property type="entry name" value="HTH_XRE"/>
    <property type="match status" value="1"/>
</dbReference>
<dbReference type="GO" id="GO:0003677">
    <property type="term" value="F:DNA binding"/>
    <property type="evidence" value="ECO:0007669"/>
    <property type="project" value="InterPro"/>
</dbReference>
<dbReference type="Pfam" id="PF17765">
    <property type="entry name" value="MLTR_LBD"/>
    <property type="match status" value="1"/>
</dbReference>
<dbReference type="InterPro" id="IPR041413">
    <property type="entry name" value="MLTR_LBD"/>
</dbReference>
<protein>
    <submittedName>
        <fullName evidence="3">Transcriptional regulator</fullName>
    </submittedName>
</protein>